<comment type="subcellular location">
    <subcellularLocation>
        <location evidence="1">Cell membrane</location>
    </subcellularLocation>
</comment>
<evidence type="ECO:0000256" key="7">
    <source>
        <dbReference type="SAM" id="MobiDB-lite"/>
    </source>
</evidence>
<dbReference type="Proteomes" id="UP000838686">
    <property type="component" value="Unassembled WGS sequence"/>
</dbReference>
<keyword evidence="8" id="KW-1133">Transmembrane helix</keyword>
<keyword evidence="2" id="KW-1003">Cell membrane</keyword>
<keyword evidence="3" id="KW-0145">Chemotaxis</keyword>
<comment type="similarity">
    <text evidence="5">Belongs to the methyl-accepting chemotaxis (MCP) protein family.</text>
</comment>
<dbReference type="PRINTS" id="PR00260">
    <property type="entry name" value="CHEMTRNSDUCR"/>
</dbReference>
<feature type="domain" description="Methyl-accepting transducer" evidence="9">
    <location>
        <begin position="270"/>
        <end position="499"/>
    </location>
</feature>
<sequence>MRWFSNLKIGVKLIIGFIFVAVIAGVVGVTGMLNLNTINGSYSEMSDNNLKASASIGNIAVGFQNFKVYLRDILVEAGSADRGKFVEEIAKYDAVLADNMIIFRETLRTEQMEAEFKNLEASIAGYKPIRDEVSSLALSNKEAQALRLLRTDGVPVTLAVQKSIDKLIELNAEYSMQAASDNSSSANTSILIMGALVVIGMIIAIVLGLYISRIISKPVRDLVAVSERMASGDLNVDVRINSNDEIGALSASFSTMVDSINEVLSNINVSSEQVASGSRQVSDSSQALSQGTTEQASSIQQLTASMEEISAQTKQNAINANQANELSIIAAENATEGNNQMQEMLKAMEDINDSSANISKIIKVIDEIAFQTNILALNAAVEAARAGQHGKGFAVVAEEVRNLAARSANAAKETTDMIEGSIKKVDAGTKIATATADALNKIVEGVAKAGTLVASIANASNEQATGISQVNQAIMLVSEVTQTNSATSEECASASEELSSQADLLKEMVGKFNLKQNGKAPTYSGYASADVLRHSHSQAAPAKPRVRIDLDDMDFGKY</sequence>
<dbReference type="PANTHER" id="PTHR43531:SF11">
    <property type="entry name" value="METHYL-ACCEPTING CHEMOTAXIS PROTEIN 3"/>
    <property type="match status" value="1"/>
</dbReference>
<dbReference type="Gene3D" id="1.10.287.950">
    <property type="entry name" value="Methyl-accepting chemotaxis protein"/>
    <property type="match status" value="1"/>
</dbReference>
<gene>
    <name evidence="11" type="primary">trg</name>
    <name evidence="11" type="ORF">PAECIP111893_03870</name>
</gene>
<feature type="transmembrane region" description="Helical" evidence="8">
    <location>
        <begin position="12"/>
        <end position="33"/>
    </location>
</feature>
<dbReference type="InterPro" id="IPR051310">
    <property type="entry name" value="MCP_chemotaxis"/>
</dbReference>
<dbReference type="PROSITE" id="PS50111">
    <property type="entry name" value="CHEMOTAXIS_TRANSDUC_2"/>
    <property type="match status" value="1"/>
</dbReference>
<evidence type="ECO:0000259" key="10">
    <source>
        <dbReference type="PROSITE" id="PS50885"/>
    </source>
</evidence>
<name>A0ABM9CKE4_9BACL</name>
<dbReference type="SUPFAM" id="SSF58104">
    <property type="entry name" value="Methyl-accepting chemotaxis protein (MCP) signaling domain"/>
    <property type="match status" value="1"/>
</dbReference>
<dbReference type="SMART" id="SM00283">
    <property type="entry name" value="MA"/>
    <property type="match status" value="1"/>
</dbReference>
<dbReference type="Pfam" id="PF12729">
    <property type="entry name" value="4HB_MCP_1"/>
    <property type="match status" value="1"/>
</dbReference>
<keyword evidence="6" id="KW-0807">Transducer</keyword>
<dbReference type="InterPro" id="IPR003660">
    <property type="entry name" value="HAMP_dom"/>
</dbReference>
<keyword evidence="12" id="KW-1185">Reference proteome</keyword>
<feature type="domain" description="HAMP" evidence="10">
    <location>
        <begin position="213"/>
        <end position="265"/>
    </location>
</feature>
<evidence type="ECO:0000313" key="11">
    <source>
        <dbReference type="EMBL" id="CAH1214922.1"/>
    </source>
</evidence>
<evidence type="ECO:0000256" key="8">
    <source>
        <dbReference type="SAM" id="Phobius"/>
    </source>
</evidence>
<comment type="caution">
    <text evidence="11">The sequence shown here is derived from an EMBL/GenBank/DDBJ whole genome shotgun (WGS) entry which is preliminary data.</text>
</comment>
<evidence type="ECO:0000256" key="1">
    <source>
        <dbReference type="ARBA" id="ARBA00004236"/>
    </source>
</evidence>
<dbReference type="InterPro" id="IPR024478">
    <property type="entry name" value="HlyB_4HB_MCP"/>
</dbReference>
<reference evidence="11" key="1">
    <citation type="submission" date="2022-01" db="EMBL/GenBank/DDBJ databases">
        <authorList>
            <person name="Criscuolo A."/>
        </authorList>
    </citation>
    <scope>NUCLEOTIDE SEQUENCE</scope>
    <source>
        <strain evidence="11">CIP111893</strain>
    </source>
</reference>
<dbReference type="EMBL" id="CAKMMF010000023">
    <property type="protein sequence ID" value="CAH1214922.1"/>
    <property type="molecule type" value="Genomic_DNA"/>
</dbReference>
<evidence type="ECO:0000313" key="12">
    <source>
        <dbReference type="Proteomes" id="UP000838686"/>
    </source>
</evidence>
<feature type="transmembrane region" description="Helical" evidence="8">
    <location>
        <begin position="190"/>
        <end position="211"/>
    </location>
</feature>
<dbReference type="PANTHER" id="PTHR43531">
    <property type="entry name" value="PROTEIN ICFG"/>
    <property type="match status" value="1"/>
</dbReference>
<evidence type="ECO:0000256" key="2">
    <source>
        <dbReference type="ARBA" id="ARBA00022475"/>
    </source>
</evidence>
<dbReference type="SMART" id="SM00304">
    <property type="entry name" value="HAMP"/>
    <property type="match status" value="1"/>
</dbReference>
<dbReference type="Pfam" id="PF00015">
    <property type="entry name" value="MCPsignal"/>
    <property type="match status" value="1"/>
</dbReference>
<dbReference type="InterPro" id="IPR004089">
    <property type="entry name" value="MCPsignal_dom"/>
</dbReference>
<accession>A0ABM9CKE4</accession>
<dbReference type="CDD" id="cd11386">
    <property type="entry name" value="MCP_signal"/>
    <property type="match status" value="1"/>
</dbReference>
<dbReference type="CDD" id="cd06225">
    <property type="entry name" value="HAMP"/>
    <property type="match status" value="1"/>
</dbReference>
<evidence type="ECO:0000256" key="4">
    <source>
        <dbReference type="ARBA" id="ARBA00023136"/>
    </source>
</evidence>
<keyword evidence="4 8" id="KW-0472">Membrane</keyword>
<proteinExistence type="inferred from homology"/>
<dbReference type="InterPro" id="IPR004090">
    <property type="entry name" value="Chemotax_Me-accpt_rcpt"/>
</dbReference>
<evidence type="ECO:0000256" key="5">
    <source>
        <dbReference type="ARBA" id="ARBA00029447"/>
    </source>
</evidence>
<feature type="region of interest" description="Disordered" evidence="7">
    <location>
        <begin position="275"/>
        <end position="294"/>
    </location>
</feature>
<dbReference type="Pfam" id="PF00672">
    <property type="entry name" value="HAMP"/>
    <property type="match status" value="1"/>
</dbReference>
<evidence type="ECO:0000259" key="9">
    <source>
        <dbReference type="PROSITE" id="PS50111"/>
    </source>
</evidence>
<evidence type="ECO:0000256" key="3">
    <source>
        <dbReference type="ARBA" id="ARBA00022500"/>
    </source>
</evidence>
<keyword evidence="8" id="KW-0812">Transmembrane</keyword>
<organism evidence="11 12">
    <name type="scientific">Paenibacillus plantiphilus</name>
    <dbReference type="NCBI Taxonomy" id="2905650"/>
    <lineage>
        <taxon>Bacteria</taxon>
        <taxon>Bacillati</taxon>
        <taxon>Bacillota</taxon>
        <taxon>Bacilli</taxon>
        <taxon>Bacillales</taxon>
        <taxon>Paenibacillaceae</taxon>
        <taxon>Paenibacillus</taxon>
    </lineage>
</organism>
<evidence type="ECO:0000256" key="6">
    <source>
        <dbReference type="PROSITE-ProRule" id="PRU00284"/>
    </source>
</evidence>
<dbReference type="RefSeq" id="WP_236344224.1">
    <property type="nucleotide sequence ID" value="NZ_CAKMMF010000023.1"/>
</dbReference>
<dbReference type="PROSITE" id="PS50885">
    <property type="entry name" value="HAMP"/>
    <property type="match status" value="1"/>
</dbReference>
<protein>
    <submittedName>
        <fullName evidence="11">Methyl-accepting chemotaxis protein III</fullName>
    </submittedName>
</protein>